<keyword evidence="2" id="KW-1185">Reference proteome</keyword>
<evidence type="ECO:0000313" key="1">
    <source>
        <dbReference type="EMBL" id="SHJ49383.1"/>
    </source>
</evidence>
<evidence type="ECO:0000313" key="2">
    <source>
        <dbReference type="Proteomes" id="UP000324252"/>
    </source>
</evidence>
<gene>
    <name evidence="1" type="ORF">SAMN05444142_101431</name>
</gene>
<protein>
    <submittedName>
        <fullName evidence="1">Uncharacterized protein</fullName>
    </submittedName>
</protein>
<reference evidence="1 2" key="1">
    <citation type="submission" date="2016-11" db="EMBL/GenBank/DDBJ databases">
        <authorList>
            <person name="Varghese N."/>
            <person name="Submissions S."/>
        </authorList>
    </citation>
    <scope>NUCLEOTIDE SEQUENCE [LARGE SCALE GENOMIC DNA]</scope>
    <source>
        <strain evidence="1 2">DSM 29620</strain>
    </source>
</reference>
<dbReference type="RefSeq" id="WP_149786675.1">
    <property type="nucleotide sequence ID" value="NZ_FNIO01000001.1"/>
</dbReference>
<proteinExistence type="predicted"/>
<dbReference type="Proteomes" id="UP000324252">
    <property type="component" value="Unassembled WGS sequence"/>
</dbReference>
<sequence>MAISNSLMILLMALGIFLTVEPREVPAQPMMAMTFGPGDLCLPGEDAEMSVMAMPDMAMR</sequence>
<name>A0A1H0C2T3_9RHOB</name>
<dbReference type="EMBL" id="FQZZ01000001">
    <property type="protein sequence ID" value="SHJ49383.1"/>
    <property type="molecule type" value="Genomic_DNA"/>
</dbReference>
<organism evidence="1 2">
    <name type="scientific">Lutimaribacter pacificus</name>
    <dbReference type="NCBI Taxonomy" id="391948"/>
    <lineage>
        <taxon>Bacteria</taxon>
        <taxon>Pseudomonadati</taxon>
        <taxon>Pseudomonadota</taxon>
        <taxon>Alphaproteobacteria</taxon>
        <taxon>Rhodobacterales</taxon>
        <taxon>Roseobacteraceae</taxon>
        <taxon>Lutimaribacter</taxon>
    </lineage>
</organism>
<dbReference type="AlphaFoldDB" id="A0A1H0C2T3"/>
<accession>A0A1H0C2T3</accession>